<evidence type="ECO:0000256" key="3">
    <source>
        <dbReference type="ARBA" id="ARBA00036607"/>
    </source>
</evidence>
<evidence type="ECO:0000256" key="2">
    <source>
        <dbReference type="ARBA" id="ARBA00023235"/>
    </source>
</evidence>
<dbReference type="GO" id="GO:0160149">
    <property type="term" value="F:tRNA pseudouridine(65) synthase activity"/>
    <property type="evidence" value="ECO:0007669"/>
    <property type="project" value="UniProtKB-EC"/>
</dbReference>
<accession>A0A3N1Y6R0</accession>
<feature type="domain" description="Pseudouridine synthase RsuA/RluA-like" evidence="10">
    <location>
        <begin position="16"/>
        <end position="167"/>
    </location>
</feature>
<dbReference type="AlphaFoldDB" id="A0A3N1Y6R0"/>
<evidence type="ECO:0000256" key="4">
    <source>
        <dbReference type="ARBA" id="ARBA00037670"/>
    </source>
</evidence>
<organism evidence="11 12">
    <name type="scientific">Inmirania thermothiophila</name>
    <dbReference type="NCBI Taxonomy" id="1750597"/>
    <lineage>
        <taxon>Bacteria</taxon>
        <taxon>Pseudomonadati</taxon>
        <taxon>Pseudomonadota</taxon>
        <taxon>Gammaproteobacteria</taxon>
        <taxon>Chromatiales</taxon>
        <taxon>Ectothiorhodospiraceae</taxon>
        <taxon>Inmirania</taxon>
    </lineage>
</organism>
<evidence type="ECO:0000256" key="7">
    <source>
        <dbReference type="ARBA" id="ARBA00041803"/>
    </source>
</evidence>
<evidence type="ECO:0000256" key="9">
    <source>
        <dbReference type="ARBA" id="ARBA00043049"/>
    </source>
</evidence>
<dbReference type="GO" id="GO:0003723">
    <property type="term" value="F:RNA binding"/>
    <property type="evidence" value="ECO:0007669"/>
    <property type="project" value="InterPro"/>
</dbReference>
<dbReference type="InterPro" id="IPR050188">
    <property type="entry name" value="RluA_PseudoU_synthase"/>
</dbReference>
<evidence type="ECO:0000259" key="10">
    <source>
        <dbReference type="Pfam" id="PF00849"/>
    </source>
</evidence>
<evidence type="ECO:0000256" key="8">
    <source>
        <dbReference type="ARBA" id="ARBA00041975"/>
    </source>
</evidence>
<evidence type="ECO:0000313" key="12">
    <source>
        <dbReference type="Proteomes" id="UP000276634"/>
    </source>
</evidence>
<dbReference type="RefSeq" id="WP_123399719.1">
    <property type="nucleotide sequence ID" value="NZ_RJVI01000001.1"/>
</dbReference>
<reference evidence="11 12" key="1">
    <citation type="submission" date="2018-11" db="EMBL/GenBank/DDBJ databases">
        <title>Genomic Encyclopedia of Type Strains, Phase IV (KMG-IV): sequencing the most valuable type-strain genomes for metagenomic binning, comparative biology and taxonomic classification.</title>
        <authorList>
            <person name="Goeker M."/>
        </authorList>
    </citation>
    <scope>NUCLEOTIDE SEQUENCE [LARGE SCALE GENOMIC DNA]</scope>
    <source>
        <strain evidence="11 12">DSM 100275</strain>
    </source>
</reference>
<evidence type="ECO:0000256" key="6">
    <source>
        <dbReference type="ARBA" id="ARBA00040675"/>
    </source>
</evidence>
<evidence type="ECO:0000256" key="1">
    <source>
        <dbReference type="ARBA" id="ARBA00022694"/>
    </source>
</evidence>
<comment type="function">
    <text evidence="4">Responsible for synthesis of pseudouridine from uracil-65 in transfer RNAs.</text>
</comment>
<dbReference type="Gene3D" id="3.30.2350.10">
    <property type="entry name" value="Pseudouridine synthase"/>
    <property type="match status" value="1"/>
</dbReference>
<comment type="catalytic activity">
    <reaction evidence="3">
        <text>uridine(65) in tRNA = pseudouridine(65) in tRNA</text>
        <dbReference type="Rhea" id="RHEA:42536"/>
        <dbReference type="Rhea" id="RHEA-COMP:10103"/>
        <dbReference type="Rhea" id="RHEA-COMP:10104"/>
        <dbReference type="ChEBI" id="CHEBI:65314"/>
        <dbReference type="ChEBI" id="CHEBI:65315"/>
        <dbReference type="EC" id="5.4.99.26"/>
    </reaction>
</comment>
<sequence length="255" mass="28186">MRAVDGLEILYRDDCLVAVHKPAGLAVHRSRLHRRDRRHALQLVRERLGRRVWPVHRLDRATSGLLLFALDPATARHLGAEFAAGRVAKRYLAVVRGHPPEAGVIDRPLRDHAHPGAPLRDAVTAFRRLATVEIPEPVDRYPVAWYALLEVRPRTGRHHQIRRHLKHAGHPIIGDTTHGQGSHNRFFRARFGCGRLLLAAVGLRLAHPAGGTLELTAPLAEDFAAVLDALGWGAHRPRVAVLREPGGASAPDRPA</sequence>
<dbReference type="EMBL" id="RJVI01000001">
    <property type="protein sequence ID" value="ROR34493.1"/>
    <property type="molecule type" value="Genomic_DNA"/>
</dbReference>
<dbReference type="GO" id="GO:0008033">
    <property type="term" value="P:tRNA processing"/>
    <property type="evidence" value="ECO:0007669"/>
    <property type="project" value="UniProtKB-KW"/>
</dbReference>
<keyword evidence="12" id="KW-1185">Reference proteome</keyword>
<dbReference type="Proteomes" id="UP000276634">
    <property type="component" value="Unassembled WGS sequence"/>
</dbReference>
<dbReference type="SUPFAM" id="SSF55120">
    <property type="entry name" value="Pseudouridine synthase"/>
    <property type="match status" value="1"/>
</dbReference>
<gene>
    <name evidence="11" type="ORF">EDC57_0391</name>
</gene>
<dbReference type="Pfam" id="PF00849">
    <property type="entry name" value="PseudoU_synth_2"/>
    <property type="match status" value="1"/>
</dbReference>
<name>A0A3N1Y6R0_9GAMM</name>
<dbReference type="OrthoDB" id="9807829at2"/>
<dbReference type="InterPro" id="IPR020103">
    <property type="entry name" value="PsdUridine_synth_cat_dom_sf"/>
</dbReference>
<dbReference type="InterPro" id="IPR006224">
    <property type="entry name" value="PsdUridine_synth_RluA-like_CS"/>
</dbReference>
<evidence type="ECO:0000256" key="5">
    <source>
        <dbReference type="ARBA" id="ARBA00038943"/>
    </source>
</evidence>
<dbReference type="PANTHER" id="PTHR21600:SF56">
    <property type="entry name" value="TRNA PSEUDOURIDINE SYNTHASE C"/>
    <property type="match status" value="1"/>
</dbReference>
<dbReference type="GO" id="GO:0000455">
    <property type="term" value="P:enzyme-directed rRNA pseudouridine synthesis"/>
    <property type="evidence" value="ECO:0007669"/>
    <property type="project" value="TreeGrafter"/>
</dbReference>
<dbReference type="EC" id="5.4.99.26" evidence="5"/>
<dbReference type="InterPro" id="IPR006145">
    <property type="entry name" value="PsdUridine_synth_RsuA/RluA"/>
</dbReference>
<protein>
    <recommendedName>
        <fullName evidence="6">tRNA pseudouridine synthase C</fullName>
        <ecNumber evidence="5">5.4.99.26</ecNumber>
    </recommendedName>
    <alternativeName>
        <fullName evidence="8">tRNA pseudouridine(65) synthase</fullName>
    </alternativeName>
    <alternativeName>
        <fullName evidence="9">tRNA pseudouridylate synthase C</fullName>
    </alternativeName>
    <alternativeName>
        <fullName evidence="7">tRNA-uridine isomerase C</fullName>
    </alternativeName>
</protein>
<comment type="caution">
    <text evidence="11">The sequence shown here is derived from an EMBL/GenBank/DDBJ whole genome shotgun (WGS) entry which is preliminary data.</text>
</comment>
<dbReference type="PANTHER" id="PTHR21600">
    <property type="entry name" value="MITOCHONDRIAL RNA PSEUDOURIDINE SYNTHASE"/>
    <property type="match status" value="1"/>
</dbReference>
<keyword evidence="1" id="KW-0819">tRNA processing</keyword>
<proteinExistence type="predicted"/>
<dbReference type="PROSITE" id="PS01129">
    <property type="entry name" value="PSI_RLU"/>
    <property type="match status" value="1"/>
</dbReference>
<evidence type="ECO:0000313" key="11">
    <source>
        <dbReference type="EMBL" id="ROR34493.1"/>
    </source>
</evidence>
<keyword evidence="2" id="KW-0413">Isomerase</keyword>